<dbReference type="RefSeq" id="WP_007622819.1">
    <property type="nucleotide sequence ID" value="NZ_BANX01000026.1"/>
</dbReference>
<proteinExistence type="predicted"/>
<organism evidence="1 2">
    <name type="scientific">Gordonia soli NBRC 108243</name>
    <dbReference type="NCBI Taxonomy" id="1223545"/>
    <lineage>
        <taxon>Bacteria</taxon>
        <taxon>Bacillati</taxon>
        <taxon>Actinomycetota</taxon>
        <taxon>Actinomycetes</taxon>
        <taxon>Mycobacteriales</taxon>
        <taxon>Gordoniaceae</taxon>
        <taxon>Gordonia</taxon>
    </lineage>
</organism>
<sequence length="130" mass="13361">MTEAGPSSADSYHTSQYVAQHCIGLSPNIIDFPDRGGLTITADGLGLAGVVWGNVSIWGYHTDGTVRWKNLRTGAAGEVVARFERGGGGGGFATSIHTGSGPVRFTTTAVNRGALLTLPAPTCTGTATIR</sequence>
<evidence type="ECO:0000313" key="2">
    <source>
        <dbReference type="Proteomes" id="UP000011666"/>
    </source>
</evidence>
<dbReference type="STRING" id="1223545.GS4_26_00360"/>
<evidence type="ECO:0000313" key="1">
    <source>
        <dbReference type="EMBL" id="GAC69588.1"/>
    </source>
</evidence>
<gene>
    <name evidence="1" type="ORF">GS4_26_00360</name>
</gene>
<dbReference type="EMBL" id="BANX01000026">
    <property type="protein sequence ID" value="GAC69588.1"/>
    <property type="molecule type" value="Genomic_DNA"/>
</dbReference>
<protein>
    <submittedName>
        <fullName evidence="1">Uncharacterized protein</fullName>
    </submittedName>
</protein>
<dbReference type="AlphaFoldDB" id="M0QLY1"/>
<reference evidence="1 2" key="1">
    <citation type="submission" date="2013-01" db="EMBL/GenBank/DDBJ databases">
        <title>Whole genome shotgun sequence of Gordonia soli NBRC 108243.</title>
        <authorList>
            <person name="Isaki-Nakamura S."/>
            <person name="Hosoyama A."/>
            <person name="Tsuchikane K."/>
            <person name="Ando Y."/>
            <person name="Baba S."/>
            <person name="Ohji S."/>
            <person name="Hamada M."/>
            <person name="Tamura T."/>
            <person name="Yamazoe A."/>
            <person name="Yamazaki S."/>
            <person name="Fujita N."/>
        </authorList>
    </citation>
    <scope>NUCLEOTIDE SEQUENCE [LARGE SCALE GENOMIC DNA]</scope>
    <source>
        <strain evidence="1 2">NBRC 108243</strain>
    </source>
</reference>
<accession>M0QLY1</accession>
<dbReference type="OrthoDB" id="4373845at2"/>
<keyword evidence="2" id="KW-1185">Reference proteome</keyword>
<dbReference type="Proteomes" id="UP000011666">
    <property type="component" value="Unassembled WGS sequence"/>
</dbReference>
<name>M0QLY1_9ACTN</name>
<comment type="caution">
    <text evidence="1">The sequence shown here is derived from an EMBL/GenBank/DDBJ whole genome shotgun (WGS) entry which is preliminary data.</text>
</comment>